<dbReference type="PROSITE" id="PS51781">
    <property type="entry name" value="SH3B"/>
    <property type="match status" value="1"/>
</dbReference>
<gene>
    <name evidence="2" type="ORF">A6A03_07140</name>
</gene>
<sequence>MNRRLAAWWWCIWLSGALLLTACVDLAAALPPTPSPFPTLARLPTVTPVTPQPTRSPVTIVLVPPSTVTPTAERFVGRVNVEANLRGGPGTSFRIITVVPANTEVLLEGQRANWYVVRLPDGQTGWMSAAVLEVAPDIAARVPVATP</sequence>
<accession>A0A178MK04</accession>
<dbReference type="SMART" id="SM00287">
    <property type="entry name" value="SH3b"/>
    <property type="match status" value="1"/>
</dbReference>
<protein>
    <submittedName>
        <fullName evidence="2">Ligand-binding protein SH3</fullName>
    </submittedName>
</protein>
<name>A0A178MK04_9CHLR</name>
<evidence type="ECO:0000313" key="2">
    <source>
        <dbReference type="EMBL" id="OAN49072.1"/>
    </source>
</evidence>
<dbReference type="OrthoDB" id="8912338at2"/>
<keyword evidence="3" id="KW-1185">Reference proteome</keyword>
<dbReference type="RefSeq" id="WP_066782668.1">
    <property type="nucleotide sequence ID" value="NZ_LWQS01000021.1"/>
</dbReference>
<dbReference type="Gene3D" id="2.30.30.40">
    <property type="entry name" value="SH3 Domains"/>
    <property type="match status" value="1"/>
</dbReference>
<organism evidence="2 3">
    <name type="scientific">Chloroflexus islandicus</name>
    <dbReference type="NCBI Taxonomy" id="1707952"/>
    <lineage>
        <taxon>Bacteria</taxon>
        <taxon>Bacillati</taxon>
        <taxon>Chloroflexota</taxon>
        <taxon>Chloroflexia</taxon>
        <taxon>Chloroflexales</taxon>
        <taxon>Chloroflexineae</taxon>
        <taxon>Chloroflexaceae</taxon>
        <taxon>Chloroflexus</taxon>
    </lineage>
</organism>
<dbReference type="EMBL" id="LWQS01000021">
    <property type="protein sequence ID" value="OAN49072.1"/>
    <property type="molecule type" value="Genomic_DNA"/>
</dbReference>
<comment type="caution">
    <text evidence="2">The sequence shown here is derived from an EMBL/GenBank/DDBJ whole genome shotgun (WGS) entry which is preliminary data.</text>
</comment>
<dbReference type="PROSITE" id="PS51257">
    <property type="entry name" value="PROKAR_LIPOPROTEIN"/>
    <property type="match status" value="1"/>
</dbReference>
<feature type="domain" description="SH3b" evidence="1">
    <location>
        <begin position="70"/>
        <end position="136"/>
    </location>
</feature>
<dbReference type="AlphaFoldDB" id="A0A178MK04"/>
<evidence type="ECO:0000313" key="3">
    <source>
        <dbReference type="Proteomes" id="UP000078287"/>
    </source>
</evidence>
<dbReference type="InterPro" id="IPR003646">
    <property type="entry name" value="SH3-like_bac-type"/>
</dbReference>
<dbReference type="Pfam" id="PF08239">
    <property type="entry name" value="SH3_3"/>
    <property type="match status" value="1"/>
</dbReference>
<evidence type="ECO:0000259" key="1">
    <source>
        <dbReference type="PROSITE" id="PS51781"/>
    </source>
</evidence>
<dbReference type="STRING" id="1707952.A6A03_07140"/>
<dbReference type="Proteomes" id="UP000078287">
    <property type="component" value="Unassembled WGS sequence"/>
</dbReference>
<reference evidence="2 3" key="1">
    <citation type="submission" date="2016-04" db="EMBL/GenBank/DDBJ databases">
        <title>Chloroflexus islandicus sp. nov., a thermophilic filamentous anoxygenic phototrophic bacterium from geyser Strokkur (Iceland).</title>
        <authorList>
            <person name="Gaisin V.A."/>
            <person name="Kalashnikov A.M."/>
            <person name="Sukhacheva M.V."/>
            <person name="Grouzdev D.S."/>
            <person name="Ivanov T.M."/>
            <person name="Kuznetsov B."/>
            <person name="Gorlenko V.M."/>
        </authorList>
    </citation>
    <scope>NUCLEOTIDE SEQUENCE [LARGE SCALE GENOMIC DNA]</scope>
    <source>
        <strain evidence="3">isl-2</strain>
    </source>
</reference>
<proteinExistence type="predicted"/>